<evidence type="ECO:0000313" key="2">
    <source>
        <dbReference type="Proteomes" id="UP000814128"/>
    </source>
</evidence>
<keyword evidence="2" id="KW-1185">Reference proteome</keyword>
<evidence type="ECO:0000313" key="1">
    <source>
        <dbReference type="EMBL" id="KAI0030764.1"/>
    </source>
</evidence>
<accession>A0ACB8QG90</accession>
<gene>
    <name evidence="1" type="ORF">K488DRAFT_53496</name>
</gene>
<reference evidence="1" key="1">
    <citation type="submission" date="2021-02" db="EMBL/GenBank/DDBJ databases">
        <authorList>
            <consortium name="DOE Joint Genome Institute"/>
            <person name="Ahrendt S."/>
            <person name="Looney B.P."/>
            <person name="Miyauchi S."/>
            <person name="Morin E."/>
            <person name="Drula E."/>
            <person name="Courty P.E."/>
            <person name="Chicoki N."/>
            <person name="Fauchery L."/>
            <person name="Kohler A."/>
            <person name="Kuo A."/>
            <person name="Labutti K."/>
            <person name="Pangilinan J."/>
            <person name="Lipzen A."/>
            <person name="Riley R."/>
            <person name="Andreopoulos W."/>
            <person name="He G."/>
            <person name="Johnson J."/>
            <person name="Barry K.W."/>
            <person name="Grigoriev I.V."/>
            <person name="Nagy L."/>
            <person name="Hibbett D."/>
            <person name="Henrissat B."/>
            <person name="Matheny P.B."/>
            <person name="Labbe J."/>
            <person name="Martin F."/>
        </authorList>
    </citation>
    <scope>NUCLEOTIDE SEQUENCE</scope>
    <source>
        <strain evidence="1">EC-137</strain>
    </source>
</reference>
<comment type="caution">
    <text evidence="1">The sequence shown here is derived from an EMBL/GenBank/DDBJ whole genome shotgun (WGS) entry which is preliminary data.</text>
</comment>
<sequence>MPIRINAPDAPDFEPSIDLKDLMGTWYVTHSTLPMWKSKKDVTITYTPVTGDVARFDDVVEYRSARAPPTAPRSRIVGVDALVTGPARFKWRGRGWLAPITSRWQLLGVSSASGKDGTAEPAWAVTFFERTLFTPMGIDIYARSGAGLPPALVEEIKEGLRAASGDVGRLSGELFEVEHSPLGAEGAGP</sequence>
<reference evidence="1" key="2">
    <citation type="journal article" date="2022" name="New Phytol.">
        <title>Evolutionary transition to the ectomycorrhizal habit in the genomes of a hyperdiverse lineage of mushroom-forming fungi.</title>
        <authorList>
            <person name="Looney B."/>
            <person name="Miyauchi S."/>
            <person name="Morin E."/>
            <person name="Drula E."/>
            <person name="Courty P.E."/>
            <person name="Kohler A."/>
            <person name="Kuo A."/>
            <person name="LaButti K."/>
            <person name="Pangilinan J."/>
            <person name="Lipzen A."/>
            <person name="Riley R."/>
            <person name="Andreopoulos W."/>
            <person name="He G."/>
            <person name="Johnson J."/>
            <person name="Nolan M."/>
            <person name="Tritt A."/>
            <person name="Barry K.W."/>
            <person name="Grigoriev I.V."/>
            <person name="Nagy L.G."/>
            <person name="Hibbett D."/>
            <person name="Henrissat B."/>
            <person name="Matheny P.B."/>
            <person name="Labbe J."/>
            <person name="Martin F.M."/>
        </authorList>
    </citation>
    <scope>NUCLEOTIDE SEQUENCE</scope>
    <source>
        <strain evidence="1">EC-137</strain>
    </source>
</reference>
<dbReference type="Proteomes" id="UP000814128">
    <property type="component" value="Unassembled WGS sequence"/>
</dbReference>
<organism evidence="1 2">
    <name type="scientific">Vararia minispora EC-137</name>
    <dbReference type="NCBI Taxonomy" id="1314806"/>
    <lineage>
        <taxon>Eukaryota</taxon>
        <taxon>Fungi</taxon>
        <taxon>Dikarya</taxon>
        <taxon>Basidiomycota</taxon>
        <taxon>Agaricomycotina</taxon>
        <taxon>Agaricomycetes</taxon>
        <taxon>Russulales</taxon>
        <taxon>Lachnocladiaceae</taxon>
        <taxon>Vararia</taxon>
    </lineage>
</organism>
<dbReference type="EMBL" id="MU273606">
    <property type="protein sequence ID" value="KAI0030764.1"/>
    <property type="molecule type" value="Genomic_DNA"/>
</dbReference>
<proteinExistence type="predicted"/>
<name>A0ACB8QG90_9AGAM</name>
<protein>
    <submittedName>
        <fullName evidence="1">Uncharacterized protein</fullName>
    </submittedName>
</protein>